<dbReference type="Pfam" id="PF08378">
    <property type="entry name" value="NERD"/>
    <property type="match status" value="1"/>
</dbReference>
<organism evidence="2 3">
    <name type="scientific">Salsuginibacillus halophilus</name>
    <dbReference type="NCBI Taxonomy" id="517424"/>
    <lineage>
        <taxon>Bacteria</taxon>
        <taxon>Bacillati</taxon>
        <taxon>Bacillota</taxon>
        <taxon>Bacilli</taxon>
        <taxon>Bacillales</taxon>
        <taxon>Bacillaceae</taxon>
        <taxon>Salsuginibacillus</taxon>
    </lineage>
</organism>
<name>A0A2P8HE74_9BACI</name>
<dbReference type="AlphaFoldDB" id="A0A2P8HE74"/>
<comment type="caution">
    <text evidence="2">The sequence shown here is derived from an EMBL/GenBank/DDBJ whole genome shotgun (WGS) entry which is preliminary data.</text>
</comment>
<gene>
    <name evidence="2" type="ORF">B0H94_108139</name>
</gene>
<sequence length="312" mass="36488">MAQLIKLQDYVSRYEIDVYHYPSRFIRLKAERWRQLEQTWHRANHANLGEEGQESWFPEQSGGIIRGTWDRLRQFYSRSSPKEEVTETLPLNQQFKDMSYETLIETYRQDLFHSQLKWASSSMREVSEVDVKYRFDPLLFEWLWKLPDNYFLLYYPTLQTARTAVDMDIILISPVEVYAIVVLAGGEGSVYEGGSGRFWTERRKDEQKKRVSPLLSLNRMETVVQDLLDKTGVQMPVKRIVVAPNSYVDAGPLGASASVVDERNYQAWLEKMKRQPSPVKSVQLKTAKLLLEHAETTSRLRGEWLPDDDRLS</sequence>
<reference evidence="2 3" key="1">
    <citation type="submission" date="2018-03" db="EMBL/GenBank/DDBJ databases">
        <title>Genomic Encyclopedia of Type Strains, Phase III (KMG-III): the genomes of soil and plant-associated and newly described type strains.</title>
        <authorList>
            <person name="Whitman W."/>
        </authorList>
    </citation>
    <scope>NUCLEOTIDE SEQUENCE [LARGE SCALE GENOMIC DNA]</scope>
    <source>
        <strain evidence="2 3">CGMCC 1.07653</strain>
    </source>
</reference>
<dbReference type="InterPro" id="IPR011528">
    <property type="entry name" value="NERD"/>
</dbReference>
<protein>
    <submittedName>
        <fullName evidence="2">Nuclease-like protein</fullName>
    </submittedName>
</protein>
<dbReference type="OrthoDB" id="2433183at2"/>
<evidence type="ECO:0000313" key="2">
    <source>
        <dbReference type="EMBL" id="PSL44526.1"/>
    </source>
</evidence>
<accession>A0A2P8HE74</accession>
<evidence type="ECO:0000259" key="1">
    <source>
        <dbReference type="Pfam" id="PF08378"/>
    </source>
</evidence>
<dbReference type="RefSeq" id="WP_106588998.1">
    <property type="nucleotide sequence ID" value="NZ_PYAV01000008.1"/>
</dbReference>
<feature type="domain" description="NERD" evidence="1">
    <location>
        <begin position="141"/>
        <end position="243"/>
    </location>
</feature>
<evidence type="ECO:0000313" key="3">
    <source>
        <dbReference type="Proteomes" id="UP000242310"/>
    </source>
</evidence>
<proteinExistence type="predicted"/>
<keyword evidence="3" id="KW-1185">Reference proteome</keyword>
<dbReference type="EMBL" id="PYAV01000008">
    <property type="protein sequence ID" value="PSL44526.1"/>
    <property type="molecule type" value="Genomic_DNA"/>
</dbReference>
<dbReference type="Proteomes" id="UP000242310">
    <property type="component" value="Unassembled WGS sequence"/>
</dbReference>